<sequence>MRTTRTAATLLAGLALATTPVLTACSQSATSSGSDSSSSSSSSAASDSSANSTESDKDSSATASSTTSSNLPKETPSGYQEVTAPTVGVSFAVPDSWQSLGDLDPAQKQAAAQTMGIDVNTLEQQMASLDIFYRATEPDENGFSNNSNVAKTLVPMQQAPTESDMETIISRTPGATKTSYSTKETANGEAAVASYTITMSGKQANGAYILAPTKTEGQYAVITVSAGSAEKVEELATVITDTLH</sequence>
<dbReference type="Proteomes" id="UP000268658">
    <property type="component" value="Chromosome"/>
</dbReference>
<dbReference type="EMBL" id="LR134477">
    <property type="protein sequence ID" value="VEI18069.1"/>
    <property type="molecule type" value="Genomic_DNA"/>
</dbReference>
<dbReference type="RefSeq" id="WP_126414898.1">
    <property type="nucleotide sequence ID" value="NZ_JASPER010000008.1"/>
</dbReference>
<feature type="signal peptide" evidence="2">
    <location>
        <begin position="1"/>
        <end position="23"/>
    </location>
</feature>
<dbReference type="PROSITE" id="PS51257">
    <property type="entry name" value="PROKAR_LIPOPROTEIN"/>
    <property type="match status" value="1"/>
</dbReference>
<protein>
    <recommendedName>
        <fullName evidence="5">Lipoprotein</fullName>
    </recommendedName>
</protein>
<dbReference type="KEGG" id="avc:NCTC10951_02516"/>
<accession>A0A448PNX1</accession>
<organism evidence="3 4">
    <name type="scientific">Actinomyces viscosus</name>
    <dbReference type="NCBI Taxonomy" id="1656"/>
    <lineage>
        <taxon>Bacteria</taxon>
        <taxon>Bacillati</taxon>
        <taxon>Actinomycetota</taxon>
        <taxon>Actinomycetes</taxon>
        <taxon>Actinomycetales</taxon>
        <taxon>Actinomycetaceae</taxon>
        <taxon>Actinomyces</taxon>
    </lineage>
</organism>
<gene>
    <name evidence="3" type="ORF">NCTC10951_02516</name>
</gene>
<feature type="region of interest" description="Disordered" evidence="1">
    <location>
        <begin position="24"/>
        <end position="80"/>
    </location>
</feature>
<feature type="compositionally biased region" description="Low complexity" evidence="1">
    <location>
        <begin position="24"/>
        <end position="53"/>
    </location>
</feature>
<evidence type="ECO:0000313" key="4">
    <source>
        <dbReference type="Proteomes" id="UP000268658"/>
    </source>
</evidence>
<name>A0A448PNX1_ACTVI</name>
<feature type="compositionally biased region" description="Low complexity" evidence="1">
    <location>
        <begin position="60"/>
        <end position="69"/>
    </location>
</feature>
<evidence type="ECO:0000256" key="2">
    <source>
        <dbReference type="SAM" id="SignalP"/>
    </source>
</evidence>
<dbReference type="OrthoDB" id="3260684at2"/>
<evidence type="ECO:0008006" key="5">
    <source>
        <dbReference type="Google" id="ProtNLM"/>
    </source>
</evidence>
<reference evidence="3 4" key="1">
    <citation type="submission" date="2018-12" db="EMBL/GenBank/DDBJ databases">
        <authorList>
            <consortium name="Pathogen Informatics"/>
        </authorList>
    </citation>
    <scope>NUCLEOTIDE SEQUENCE [LARGE SCALE GENOMIC DNA]</scope>
    <source>
        <strain evidence="3 4">NCTC10951</strain>
    </source>
</reference>
<evidence type="ECO:0000313" key="3">
    <source>
        <dbReference type="EMBL" id="VEI18069.1"/>
    </source>
</evidence>
<dbReference type="AlphaFoldDB" id="A0A448PNX1"/>
<keyword evidence="2" id="KW-0732">Signal</keyword>
<proteinExistence type="predicted"/>
<feature type="chain" id="PRO_5039211181" description="Lipoprotein" evidence="2">
    <location>
        <begin position="24"/>
        <end position="244"/>
    </location>
</feature>
<evidence type="ECO:0000256" key="1">
    <source>
        <dbReference type="SAM" id="MobiDB-lite"/>
    </source>
</evidence>